<evidence type="ECO:0008006" key="3">
    <source>
        <dbReference type="Google" id="ProtNLM"/>
    </source>
</evidence>
<gene>
    <name evidence="1" type="ORF">TM448A00171_0033</name>
    <name evidence="2" type="ORF">TM448B00200_0054</name>
</gene>
<evidence type="ECO:0000313" key="2">
    <source>
        <dbReference type="EMBL" id="QJH94347.1"/>
    </source>
</evidence>
<name>A0A6H1ZBT1_9ZZZZ</name>
<dbReference type="EMBL" id="MT144599">
    <property type="protein sequence ID" value="QJH94347.1"/>
    <property type="molecule type" value="Genomic_DNA"/>
</dbReference>
<protein>
    <recommendedName>
        <fullName evidence="3">Pectate lyase</fullName>
    </recommendedName>
</protein>
<accession>A0A6H1ZBT1</accession>
<dbReference type="Gene3D" id="2.160.20.10">
    <property type="entry name" value="Single-stranded right-handed beta-helix, Pectin lyase-like"/>
    <property type="match status" value="1"/>
</dbReference>
<dbReference type="EMBL" id="MT143984">
    <property type="protein sequence ID" value="QJA45014.1"/>
    <property type="molecule type" value="Genomic_DNA"/>
</dbReference>
<dbReference type="InterPro" id="IPR011050">
    <property type="entry name" value="Pectin_lyase_fold/virulence"/>
</dbReference>
<sequence>MKRFVLIALALLLAVGVANAKLTNFPNGVSSFGVPVLGGGNITTTGKFFFVSSATGSDSNDGLSTDYPFATIEYAIENHVTASKGDVILVMPGHTETLTSTVTLSADDVSIIGLGPTPGCSLITTATADIDMFNITGDDCLIENLSFSNTGTLTSTFEMIDVDASRVMIKNCKFDLGNKDKVEGVNLAAAEVDNVITECQFISPDTIEACVVFGGARTKIIDNHFDLSVDTGGKAMRQEGTAQNGIVIAYNSFLAGNAVGARPADYLITWQSTPGRGHAIIRNWVTCYSASTEAFGASDADLDYSFVENYNGQTDGSTVVLDPSP</sequence>
<dbReference type="SUPFAM" id="SSF51126">
    <property type="entry name" value="Pectin lyase-like"/>
    <property type="match status" value="1"/>
</dbReference>
<evidence type="ECO:0000313" key="1">
    <source>
        <dbReference type="EMBL" id="QJA45014.1"/>
    </source>
</evidence>
<reference evidence="1" key="1">
    <citation type="submission" date="2020-03" db="EMBL/GenBank/DDBJ databases">
        <title>The deep terrestrial virosphere.</title>
        <authorList>
            <person name="Holmfeldt K."/>
            <person name="Nilsson E."/>
            <person name="Simone D."/>
            <person name="Lopez-Fernandez M."/>
            <person name="Wu X."/>
            <person name="de Brujin I."/>
            <person name="Lundin D."/>
            <person name="Andersson A."/>
            <person name="Bertilsson S."/>
            <person name="Dopson M."/>
        </authorList>
    </citation>
    <scope>NUCLEOTIDE SEQUENCE</scope>
    <source>
        <strain evidence="1">TM448A00171</strain>
        <strain evidence="2">TM448B00200</strain>
    </source>
</reference>
<dbReference type="InterPro" id="IPR012334">
    <property type="entry name" value="Pectin_lyas_fold"/>
</dbReference>
<organism evidence="1">
    <name type="scientific">viral metagenome</name>
    <dbReference type="NCBI Taxonomy" id="1070528"/>
    <lineage>
        <taxon>unclassified sequences</taxon>
        <taxon>metagenomes</taxon>
        <taxon>organismal metagenomes</taxon>
    </lineage>
</organism>
<dbReference type="AlphaFoldDB" id="A0A6H1ZBT1"/>
<proteinExistence type="predicted"/>